<evidence type="ECO:0000256" key="10">
    <source>
        <dbReference type="ARBA" id="ARBA00023004"/>
    </source>
</evidence>
<keyword evidence="9 13" id="KW-1133">Transmembrane helix</keyword>
<feature type="transmembrane region" description="Helical" evidence="13">
    <location>
        <begin position="136"/>
        <end position="159"/>
    </location>
</feature>
<evidence type="ECO:0000256" key="6">
    <source>
        <dbReference type="ARBA" id="ARBA00022692"/>
    </source>
</evidence>
<feature type="transmembrane region" description="Helical" evidence="13">
    <location>
        <begin position="52"/>
        <end position="70"/>
    </location>
</feature>
<feature type="domain" description="Cytochrome b561 bacterial/Ni-hydrogenase" evidence="14">
    <location>
        <begin position="11"/>
        <end position="182"/>
    </location>
</feature>
<evidence type="ECO:0000256" key="2">
    <source>
        <dbReference type="ARBA" id="ARBA00004651"/>
    </source>
</evidence>
<dbReference type="SUPFAM" id="SSF81342">
    <property type="entry name" value="Transmembrane di-heme cytochromes"/>
    <property type="match status" value="1"/>
</dbReference>
<dbReference type="Pfam" id="PF01292">
    <property type="entry name" value="Ni_hydr_CYTB"/>
    <property type="match status" value="1"/>
</dbReference>
<reference evidence="15 16" key="1">
    <citation type="submission" date="2019-06" db="EMBL/GenBank/DDBJ databases">
        <title>Metagenome assembled Genome of Spiribacter salinus SL48-SHIP from the microbial mat of Salt Lake 48 (Novosibirsk region, Russia).</title>
        <authorList>
            <person name="Shipova A."/>
            <person name="Rozanov A.S."/>
            <person name="Bryanskaya A.V."/>
            <person name="Peltek S.E."/>
        </authorList>
    </citation>
    <scope>NUCLEOTIDE SEQUENCE [LARGE SCALE GENOMIC DNA]</scope>
    <source>
        <strain evidence="15">SL48-SHIP-2</strain>
    </source>
</reference>
<keyword evidence="5" id="KW-0349">Heme</keyword>
<dbReference type="STRING" id="1260251.SPISAL_00405"/>
<evidence type="ECO:0000256" key="12">
    <source>
        <dbReference type="ARBA" id="ARBA00037975"/>
    </source>
</evidence>
<dbReference type="GO" id="GO:0009055">
    <property type="term" value="F:electron transfer activity"/>
    <property type="evidence" value="ECO:0007669"/>
    <property type="project" value="InterPro"/>
</dbReference>
<dbReference type="InterPro" id="IPR052168">
    <property type="entry name" value="Cytochrome_b561_oxidase"/>
</dbReference>
<dbReference type="PANTHER" id="PTHR30529">
    <property type="entry name" value="CYTOCHROME B561"/>
    <property type="match status" value="1"/>
</dbReference>
<evidence type="ECO:0000256" key="4">
    <source>
        <dbReference type="ARBA" id="ARBA00022475"/>
    </source>
</evidence>
<proteinExistence type="inferred from homology"/>
<evidence type="ECO:0000256" key="13">
    <source>
        <dbReference type="SAM" id="Phobius"/>
    </source>
</evidence>
<keyword evidence="3" id="KW-0813">Transport</keyword>
<comment type="similarity">
    <text evidence="12">Belongs to the cytochrome b561 family.</text>
</comment>
<dbReference type="AlphaFoldDB" id="A0A540VNN9"/>
<evidence type="ECO:0000256" key="1">
    <source>
        <dbReference type="ARBA" id="ARBA00001970"/>
    </source>
</evidence>
<evidence type="ECO:0000256" key="3">
    <source>
        <dbReference type="ARBA" id="ARBA00022448"/>
    </source>
</evidence>
<accession>A0A540VNN9</accession>
<feature type="transmembrane region" description="Helical" evidence="13">
    <location>
        <begin position="97"/>
        <end position="116"/>
    </location>
</feature>
<comment type="caution">
    <text evidence="15">The sequence shown here is derived from an EMBL/GenBank/DDBJ whole genome shotgun (WGS) entry which is preliminary data.</text>
</comment>
<sequence length="185" mass="20668">MMVTVKNTARRWGSGAQLLHWLMALGILASMGLGWVMVYLPSSALKFELYALHKSLGITLLGLVFLRLAWRWVNVTPPLPDHLPRHERVLAKGTHQLLYALMLLMPLSGYVINSAANFPLNVFGLVQIPNLTPESATLQAIASNLHLGVFWGFVVLLILHIGGALRHHFVLRDNTLRRMLPGARR</sequence>
<dbReference type="InterPro" id="IPR016174">
    <property type="entry name" value="Di-haem_cyt_TM"/>
</dbReference>
<dbReference type="GO" id="GO:0005886">
    <property type="term" value="C:plasma membrane"/>
    <property type="evidence" value="ECO:0007669"/>
    <property type="project" value="UniProtKB-SubCell"/>
</dbReference>
<keyword evidence="8" id="KW-0249">Electron transport</keyword>
<name>A0A540VNN9_9GAMM</name>
<dbReference type="EMBL" id="VIFK01000224">
    <property type="protein sequence ID" value="TQE98326.1"/>
    <property type="molecule type" value="Genomic_DNA"/>
</dbReference>
<evidence type="ECO:0000313" key="16">
    <source>
        <dbReference type="Proteomes" id="UP000315400"/>
    </source>
</evidence>
<dbReference type="InterPro" id="IPR011577">
    <property type="entry name" value="Cyt_b561_bac/Ni-Hgenase"/>
</dbReference>
<keyword evidence="4" id="KW-1003">Cell membrane</keyword>
<dbReference type="Gene3D" id="1.20.950.20">
    <property type="entry name" value="Transmembrane di-heme cytochromes, Chain C"/>
    <property type="match status" value="1"/>
</dbReference>
<dbReference type="GO" id="GO:0020037">
    <property type="term" value="F:heme binding"/>
    <property type="evidence" value="ECO:0007669"/>
    <property type="project" value="TreeGrafter"/>
</dbReference>
<dbReference type="GO" id="GO:0046872">
    <property type="term" value="F:metal ion binding"/>
    <property type="evidence" value="ECO:0007669"/>
    <property type="project" value="UniProtKB-KW"/>
</dbReference>
<evidence type="ECO:0000256" key="7">
    <source>
        <dbReference type="ARBA" id="ARBA00022723"/>
    </source>
</evidence>
<dbReference type="Proteomes" id="UP000315400">
    <property type="component" value="Unassembled WGS sequence"/>
</dbReference>
<feature type="transmembrane region" description="Helical" evidence="13">
    <location>
        <begin position="21"/>
        <end position="40"/>
    </location>
</feature>
<evidence type="ECO:0000256" key="5">
    <source>
        <dbReference type="ARBA" id="ARBA00022617"/>
    </source>
</evidence>
<evidence type="ECO:0000259" key="14">
    <source>
        <dbReference type="Pfam" id="PF01292"/>
    </source>
</evidence>
<protein>
    <submittedName>
        <fullName evidence="15">Cytochrome b</fullName>
    </submittedName>
</protein>
<comment type="cofactor">
    <cofactor evidence="1">
        <name>heme b</name>
        <dbReference type="ChEBI" id="CHEBI:60344"/>
    </cofactor>
</comment>
<organism evidence="15 16">
    <name type="scientific">Spiribacter salinus</name>
    <dbReference type="NCBI Taxonomy" id="1335746"/>
    <lineage>
        <taxon>Bacteria</taxon>
        <taxon>Pseudomonadati</taxon>
        <taxon>Pseudomonadota</taxon>
        <taxon>Gammaproteobacteria</taxon>
        <taxon>Chromatiales</taxon>
        <taxon>Ectothiorhodospiraceae</taxon>
        <taxon>Spiribacter</taxon>
    </lineage>
</organism>
<keyword evidence="6 13" id="KW-0812">Transmembrane</keyword>
<evidence type="ECO:0000256" key="8">
    <source>
        <dbReference type="ARBA" id="ARBA00022982"/>
    </source>
</evidence>
<keyword evidence="10" id="KW-0408">Iron</keyword>
<dbReference type="GO" id="GO:0022904">
    <property type="term" value="P:respiratory electron transport chain"/>
    <property type="evidence" value="ECO:0007669"/>
    <property type="project" value="InterPro"/>
</dbReference>
<evidence type="ECO:0000256" key="9">
    <source>
        <dbReference type="ARBA" id="ARBA00022989"/>
    </source>
</evidence>
<comment type="subcellular location">
    <subcellularLocation>
        <location evidence="2">Cell membrane</location>
        <topology evidence="2">Multi-pass membrane protein</topology>
    </subcellularLocation>
</comment>
<evidence type="ECO:0000313" key="15">
    <source>
        <dbReference type="EMBL" id="TQE98326.1"/>
    </source>
</evidence>
<gene>
    <name evidence="15" type="ORF">FKY71_14420</name>
</gene>
<evidence type="ECO:0000256" key="11">
    <source>
        <dbReference type="ARBA" id="ARBA00023136"/>
    </source>
</evidence>
<dbReference type="PANTHER" id="PTHR30529:SF1">
    <property type="entry name" value="CYTOCHROME B561 HOMOLOG 2"/>
    <property type="match status" value="1"/>
</dbReference>
<keyword evidence="11 13" id="KW-0472">Membrane</keyword>
<keyword evidence="7" id="KW-0479">Metal-binding</keyword>